<proteinExistence type="predicted"/>
<organism evidence="1 2">
    <name type="scientific">Sphingobacterium griseoflavum</name>
    <dbReference type="NCBI Taxonomy" id="1474952"/>
    <lineage>
        <taxon>Bacteria</taxon>
        <taxon>Pseudomonadati</taxon>
        <taxon>Bacteroidota</taxon>
        <taxon>Sphingobacteriia</taxon>
        <taxon>Sphingobacteriales</taxon>
        <taxon>Sphingobacteriaceae</taxon>
        <taxon>Sphingobacterium</taxon>
    </lineage>
</organism>
<dbReference type="SUPFAM" id="SSF54637">
    <property type="entry name" value="Thioesterase/thiol ester dehydrase-isomerase"/>
    <property type="match status" value="1"/>
</dbReference>
<dbReference type="Gene3D" id="3.10.129.10">
    <property type="entry name" value="Hotdog Thioesterase"/>
    <property type="match status" value="1"/>
</dbReference>
<accession>A0ABQ3HPN8</accession>
<keyword evidence="2" id="KW-1185">Reference proteome</keyword>
<evidence type="ECO:0000313" key="2">
    <source>
        <dbReference type="Proteomes" id="UP000620550"/>
    </source>
</evidence>
<dbReference type="InterPro" id="IPR029069">
    <property type="entry name" value="HotDog_dom_sf"/>
</dbReference>
<dbReference type="Pfam" id="PF14539">
    <property type="entry name" value="DUF4442"/>
    <property type="match status" value="1"/>
</dbReference>
<sequence>MKIHKSLLNRNSNGTIFGGTIFAAIDPIHTLLFDQIFRRKGIKRTVTWLKSARIEYLKPGRKSLYFSVRISDEELNRALQAITESGKLVQTFEVLIYDANDTLCARSANEIYIRDLSVKEPLPTSDNKLQI</sequence>
<evidence type="ECO:0008006" key="3">
    <source>
        <dbReference type="Google" id="ProtNLM"/>
    </source>
</evidence>
<comment type="caution">
    <text evidence="1">The sequence shown here is derived from an EMBL/GenBank/DDBJ whole genome shotgun (WGS) entry which is preliminary data.</text>
</comment>
<protein>
    <recommendedName>
        <fullName evidence="3">DUF4442 domain-containing protein</fullName>
    </recommendedName>
</protein>
<dbReference type="InterPro" id="IPR027961">
    <property type="entry name" value="DUF4442"/>
</dbReference>
<evidence type="ECO:0000313" key="1">
    <source>
        <dbReference type="EMBL" id="GHE23223.1"/>
    </source>
</evidence>
<dbReference type="EMBL" id="BNAF01000001">
    <property type="protein sequence ID" value="GHE23223.1"/>
    <property type="molecule type" value="Genomic_DNA"/>
</dbReference>
<gene>
    <name evidence="1" type="ORF">GCM10017764_01910</name>
</gene>
<name>A0ABQ3HPN8_9SPHI</name>
<dbReference type="Proteomes" id="UP000620550">
    <property type="component" value="Unassembled WGS sequence"/>
</dbReference>
<reference evidence="2" key="1">
    <citation type="journal article" date="2019" name="Int. J. Syst. Evol. Microbiol.">
        <title>The Global Catalogue of Microorganisms (GCM) 10K type strain sequencing project: providing services to taxonomists for standard genome sequencing and annotation.</title>
        <authorList>
            <consortium name="The Broad Institute Genomics Platform"/>
            <consortium name="The Broad Institute Genome Sequencing Center for Infectious Disease"/>
            <person name="Wu L."/>
            <person name="Ma J."/>
        </authorList>
    </citation>
    <scope>NUCLEOTIDE SEQUENCE [LARGE SCALE GENOMIC DNA]</scope>
    <source>
        <strain evidence="2">CGMCC 1.12966</strain>
    </source>
</reference>